<feature type="domain" description="Aminotransferase class I/classII large" evidence="7">
    <location>
        <begin position="34"/>
        <end position="382"/>
    </location>
</feature>
<dbReference type="GO" id="GO:0008483">
    <property type="term" value="F:transaminase activity"/>
    <property type="evidence" value="ECO:0007669"/>
    <property type="project" value="UniProtKB-KW"/>
</dbReference>
<evidence type="ECO:0000256" key="1">
    <source>
        <dbReference type="ARBA" id="ARBA00001933"/>
    </source>
</evidence>
<dbReference type="InterPro" id="IPR015424">
    <property type="entry name" value="PyrdxlP-dep_Trfase"/>
</dbReference>
<organism evidence="8 9">
    <name type="scientific">Moryella indoligenes</name>
    <dbReference type="NCBI Taxonomy" id="371674"/>
    <lineage>
        <taxon>Bacteria</taxon>
        <taxon>Bacillati</taxon>
        <taxon>Bacillota</taxon>
        <taxon>Clostridia</taxon>
        <taxon>Lachnospirales</taxon>
        <taxon>Lachnospiraceae</taxon>
        <taxon>Moryella</taxon>
    </lineage>
</organism>
<evidence type="ECO:0000259" key="7">
    <source>
        <dbReference type="Pfam" id="PF00155"/>
    </source>
</evidence>
<comment type="caution">
    <text evidence="8">The sequence shown here is derived from an EMBL/GenBank/DDBJ whole genome shotgun (WGS) entry which is preliminary data.</text>
</comment>
<evidence type="ECO:0000256" key="5">
    <source>
        <dbReference type="ARBA" id="ARBA00022898"/>
    </source>
</evidence>
<evidence type="ECO:0000256" key="3">
    <source>
        <dbReference type="ARBA" id="ARBA00022576"/>
    </source>
</evidence>
<keyword evidence="4 6" id="KW-0808">Transferase</keyword>
<dbReference type="Pfam" id="PF00155">
    <property type="entry name" value="Aminotran_1_2"/>
    <property type="match status" value="1"/>
</dbReference>
<dbReference type="Gene3D" id="3.40.640.10">
    <property type="entry name" value="Type I PLP-dependent aspartate aminotransferase-like (Major domain)"/>
    <property type="match status" value="1"/>
</dbReference>
<dbReference type="GO" id="GO:0006520">
    <property type="term" value="P:amino acid metabolic process"/>
    <property type="evidence" value="ECO:0007669"/>
    <property type="project" value="InterPro"/>
</dbReference>
<name>A0AAE3VBD6_9FIRM</name>
<dbReference type="InterPro" id="IPR050596">
    <property type="entry name" value="AspAT/PAT-like"/>
</dbReference>
<keyword evidence="3 6" id="KW-0032">Aminotransferase</keyword>
<dbReference type="GO" id="GO:0030170">
    <property type="term" value="F:pyridoxal phosphate binding"/>
    <property type="evidence" value="ECO:0007669"/>
    <property type="project" value="InterPro"/>
</dbReference>
<dbReference type="AlphaFoldDB" id="A0AAE3VBD6"/>
<dbReference type="InterPro" id="IPR015422">
    <property type="entry name" value="PyrdxlP-dep_Trfase_small"/>
</dbReference>
<evidence type="ECO:0000313" key="8">
    <source>
        <dbReference type="EMBL" id="MDQ0152958.1"/>
    </source>
</evidence>
<protein>
    <recommendedName>
        <fullName evidence="6">Aminotransferase</fullName>
        <ecNumber evidence="6">2.6.1.-</ecNumber>
    </recommendedName>
</protein>
<dbReference type="EMBL" id="JAUSTO010000010">
    <property type="protein sequence ID" value="MDQ0152958.1"/>
    <property type="molecule type" value="Genomic_DNA"/>
</dbReference>
<evidence type="ECO:0000256" key="4">
    <source>
        <dbReference type="ARBA" id="ARBA00022679"/>
    </source>
</evidence>
<dbReference type="CDD" id="cd00609">
    <property type="entry name" value="AAT_like"/>
    <property type="match status" value="1"/>
</dbReference>
<gene>
    <name evidence="8" type="ORF">J2S20_001664</name>
</gene>
<dbReference type="Gene3D" id="3.90.1150.10">
    <property type="entry name" value="Aspartate Aminotransferase, domain 1"/>
    <property type="match status" value="1"/>
</dbReference>
<accession>A0AAE3VBD6</accession>
<keyword evidence="9" id="KW-1185">Reference proteome</keyword>
<dbReference type="Proteomes" id="UP001241537">
    <property type="component" value="Unassembled WGS sequence"/>
</dbReference>
<comment type="similarity">
    <text evidence="2 6">Belongs to the class-I pyridoxal-phosphate-dependent aminotransferase family.</text>
</comment>
<dbReference type="PANTHER" id="PTHR46383">
    <property type="entry name" value="ASPARTATE AMINOTRANSFERASE"/>
    <property type="match status" value="1"/>
</dbReference>
<dbReference type="InterPro" id="IPR015421">
    <property type="entry name" value="PyrdxlP-dep_Trfase_major"/>
</dbReference>
<comment type="cofactor">
    <cofactor evidence="1 6">
        <name>pyridoxal 5'-phosphate</name>
        <dbReference type="ChEBI" id="CHEBI:597326"/>
    </cofactor>
</comment>
<dbReference type="SUPFAM" id="SSF53383">
    <property type="entry name" value="PLP-dependent transferases"/>
    <property type="match status" value="1"/>
</dbReference>
<reference evidence="8" key="1">
    <citation type="submission" date="2023-07" db="EMBL/GenBank/DDBJ databases">
        <title>Genomic Encyclopedia of Type Strains, Phase IV (KMG-IV): sequencing the most valuable type-strain genomes for metagenomic binning, comparative biology and taxonomic classification.</title>
        <authorList>
            <person name="Goeker M."/>
        </authorList>
    </citation>
    <scope>NUCLEOTIDE SEQUENCE</scope>
    <source>
        <strain evidence="8">DSM 19659</strain>
    </source>
</reference>
<dbReference type="PROSITE" id="PS00105">
    <property type="entry name" value="AA_TRANSFER_CLASS_1"/>
    <property type="match status" value="1"/>
</dbReference>
<dbReference type="InterPro" id="IPR004838">
    <property type="entry name" value="NHTrfase_class1_PyrdxlP-BS"/>
</dbReference>
<dbReference type="InterPro" id="IPR004839">
    <property type="entry name" value="Aminotransferase_I/II_large"/>
</dbReference>
<dbReference type="FunFam" id="3.40.640.10:FF:000033">
    <property type="entry name" value="Aspartate aminotransferase"/>
    <property type="match status" value="1"/>
</dbReference>
<proteinExistence type="inferred from homology"/>
<evidence type="ECO:0000256" key="6">
    <source>
        <dbReference type="RuleBase" id="RU000481"/>
    </source>
</evidence>
<sequence>MRDIRDVLAKKTVGMKPSGIRKFFDIVRTMEGAISLGVGEPDFDTPWNIREEGIYSLERGRTFYTSNSGLMELKSEISRYLQRRFAVSYDPEREITVTVGGSEGIDLACRALLNPGDEVIIPQPSYVSYEPCVILADGVPVIVELKEENCFKLTAEELEAKITPRTKLLVLPFPNNPTGSIMRRSELEEIARVVQEHDLYVISDEIYTELTYTGEAPASIVQIPGMQERTVLINGFSKAYAMTGWRLGYACGPAPILEQMIKVHQYAIMCAPTTSQYAAVTALRDCDEEVARMREAYNQRRRYLLKRLEEMEIPCFEPEGAFYIFPNITKFGLSSEEFCTRLLQEEKVAVVPGNAFGDSGEGFVRISYAYSLKQLKEAMERIGRFVERLR</sequence>
<evidence type="ECO:0000256" key="2">
    <source>
        <dbReference type="ARBA" id="ARBA00007441"/>
    </source>
</evidence>
<keyword evidence="5" id="KW-0663">Pyridoxal phosphate</keyword>
<evidence type="ECO:0000313" key="9">
    <source>
        <dbReference type="Proteomes" id="UP001241537"/>
    </source>
</evidence>
<dbReference type="PANTHER" id="PTHR46383:SF3">
    <property type="entry name" value="ASPARTATE AMINOTRANSFERASE-RELATED"/>
    <property type="match status" value="1"/>
</dbReference>
<dbReference type="EC" id="2.6.1.-" evidence="6"/>